<sequence>MTEVAKPKLLGREFKHATKVNSKFNDHDEAIFVKEIEHWDNGVRIPKIRMIKNFERTFYVTRDKFRTHKEKRSWEDKDKLREYRCTEREMPLAIVKALGYGRPSSIKQLNRSPYLYGTDINSTTIIKREYDRKWGEYKSDYLTAHLDIERDVTFGTEAIQMISISCGNEVFQVITEHYMAGDTEFLDKVRKCYDAEIPPIFEELAAARDEDGKPKFFKGKVHEPFNIILKTAKTEAEAVILAFDYLHEKKPDILSIWNLPYDLEKMCIALKRENIEPEDVFCDPKIPKEYRYFRFQEGSARILDANGEGANKEPQDRWHRVNCPSHFFWADQMCVRRAIRKHLPKEGGYGLGAVLMRVFGFGKLKGDAGKNRSTGIDWHRQMQRNEKVFYCVYNMFDNIGAQLLDEYTLDLRNTFPAQCGWSDMSNYGSQGKKLYDDQYFKLLERENTVICGISDQMQNEMDDLLVTLEGWICTLSSHLIDRGMGNKVIKEFPDILTKVIKWVLDIDVKSSYPSTGVWMNLEQQTIIRQMCKILGITMEEQRRLGINLPAGAVNAVNIMTTICNAPSQETMLHRFAKARGITLEY</sequence>
<accession>W8D0K2</accession>
<dbReference type="RefSeq" id="YP_009010289.1">
    <property type="nucleotide sequence ID" value="NC_023610.1"/>
</dbReference>
<dbReference type="InterPro" id="IPR012337">
    <property type="entry name" value="RNaseH-like_sf"/>
</dbReference>
<name>W8D0K2_9CAUD</name>
<protein>
    <recommendedName>
        <fullName evidence="3">DNA polymerase</fullName>
    </recommendedName>
</protein>
<dbReference type="Proteomes" id="UP000204235">
    <property type="component" value="Segment"/>
</dbReference>
<proteinExistence type="predicted"/>
<dbReference type="KEGG" id="vg:18501125"/>
<dbReference type="InterPro" id="IPR036397">
    <property type="entry name" value="RNaseH_sf"/>
</dbReference>
<dbReference type="SUPFAM" id="SSF53098">
    <property type="entry name" value="Ribonuclease H-like"/>
    <property type="match status" value="1"/>
</dbReference>
<dbReference type="Gene3D" id="3.30.420.10">
    <property type="entry name" value="Ribonuclease H-like superfamily/Ribonuclease H"/>
    <property type="match status" value="1"/>
</dbReference>
<evidence type="ECO:0008006" key="3">
    <source>
        <dbReference type="Google" id="ProtNLM"/>
    </source>
</evidence>
<dbReference type="OrthoDB" id="1995at10239"/>
<dbReference type="EMBL" id="KF623294">
    <property type="protein sequence ID" value="AGX01958.1"/>
    <property type="molecule type" value="Genomic_DNA"/>
</dbReference>
<evidence type="ECO:0000313" key="2">
    <source>
        <dbReference type="Proteomes" id="UP000204235"/>
    </source>
</evidence>
<evidence type="ECO:0000313" key="1">
    <source>
        <dbReference type="EMBL" id="AGX01958.1"/>
    </source>
</evidence>
<dbReference type="GO" id="GO:0003676">
    <property type="term" value="F:nucleic acid binding"/>
    <property type="evidence" value="ECO:0007669"/>
    <property type="project" value="InterPro"/>
</dbReference>
<organism evidence="1 2">
    <name type="scientific">Erwinia phage PhiEaH1</name>
    <dbReference type="NCBI Taxonomy" id="1401669"/>
    <lineage>
        <taxon>Viruses</taxon>
        <taxon>Duplodnaviria</taxon>
        <taxon>Heunggongvirae</taxon>
        <taxon>Uroviricota</taxon>
        <taxon>Caudoviricetes</taxon>
        <taxon>Chimalliviridae</taxon>
        <taxon>Iapetusvirus</taxon>
        <taxon>Iapetusvirus EaH1</taxon>
    </lineage>
</organism>
<keyword evidence="2" id="KW-1185">Reference proteome</keyword>
<reference evidence="1 2" key="1">
    <citation type="journal article" date="2014" name="FEMS Microbiol. Lett.">
        <title>The genome of the Erwinia amylovora phage PhiEaH1 reveals greater diversity and broadens the applicability of phages for the treatment of fire blight.</title>
        <authorList>
            <person name="Meczker K."/>
            <person name="Domotor D."/>
            <person name="Vass J."/>
            <person name="Rakhely G."/>
            <person name="Schneider G."/>
            <person name="Kovacs T."/>
        </authorList>
    </citation>
    <scope>NUCLEOTIDE SEQUENCE [LARGE SCALE GENOMIC DNA]</scope>
</reference>
<dbReference type="GeneID" id="18501125"/>